<protein>
    <submittedName>
        <fullName evidence="3">Uncharacterized protein</fullName>
    </submittedName>
</protein>
<feature type="region of interest" description="Disordered" evidence="1">
    <location>
        <begin position="43"/>
        <end position="62"/>
    </location>
</feature>
<sequence>MALSTDTIPYIVFGSLAVIFGVPIFILSLGKCQPKWLKRRLSRNHPDKARHATIPKGSQASAESAEIQLEEGLFEYHYMSRFSGTNAYQVDMPARPAPAAFVTR</sequence>
<accession>A0A5N5WYI8</accession>
<gene>
    <name evidence="3" type="ORF">BDV29DRAFT_157447</name>
</gene>
<evidence type="ECO:0000313" key="3">
    <source>
        <dbReference type="EMBL" id="KAB8073571.1"/>
    </source>
</evidence>
<evidence type="ECO:0000256" key="1">
    <source>
        <dbReference type="SAM" id="MobiDB-lite"/>
    </source>
</evidence>
<keyword evidence="2" id="KW-0472">Membrane</keyword>
<organism evidence="3 4">
    <name type="scientific">Aspergillus leporis</name>
    <dbReference type="NCBI Taxonomy" id="41062"/>
    <lineage>
        <taxon>Eukaryota</taxon>
        <taxon>Fungi</taxon>
        <taxon>Dikarya</taxon>
        <taxon>Ascomycota</taxon>
        <taxon>Pezizomycotina</taxon>
        <taxon>Eurotiomycetes</taxon>
        <taxon>Eurotiomycetidae</taxon>
        <taxon>Eurotiales</taxon>
        <taxon>Aspergillaceae</taxon>
        <taxon>Aspergillus</taxon>
        <taxon>Aspergillus subgen. Circumdati</taxon>
    </lineage>
</organism>
<keyword evidence="2" id="KW-0812">Transmembrane</keyword>
<name>A0A5N5WYI8_9EURO</name>
<evidence type="ECO:0000313" key="4">
    <source>
        <dbReference type="Proteomes" id="UP000326565"/>
    </source>
</evidence>
<dbReference type="Proteomes" id="UP000326565">
    <property type="component" value="Unassembled WGS sequence"/>
</dbReference>
<keyword evidence="2" id="KW-1133">Transmembrane helix</keyword>
<reference evidence="3 4" key="1">
    <citation type="submission" date="2019-04" db="EMBL/GenBank/DDBJ databases">
        <title>Friends and foes A comparative genomics study of 23 Aspergillus species from section Flavi.</title>
        <authorList>
            <consortium name="DOE Joint Genome Institute"/>
            <person name="Kjaerbolling I."/>
            <person name="Vesth T."/>
            <person name="Frisvad J.C."/>
            <person name="Nybo J.L."/>
            <person name="Theobald S."/>
            <person name="Kildgaard S."/>
            <person name="Isbrandt T."/>
            <person name="Kuo A."/>
            <person name="Sato A."/>
            <person name="Lyhne E.K."/>
            <person name="Kogle M.E."/>
            <person name="Wiebenga A."/>
            <person name="Kun R.S."/>
            <person name="Lubbers R.J."/>
            <person name="Makela M.R."/>
            <person name="Barry K."/>
            <person name="Chovatia M."/>
            <person name="Clum A."/>
            <person name="Daum C."/>
            <person name="Haridas S."/>
            <person name="He G."/>
            <person name="LaButti K."/>
            <person name="Lipzen A."/>
            <person name="Mondo S."/>
            <person name="Riley R."/>
            <person name="Salamov A."/>
            <person name="Simmons B.A."/>
            <person name="Magnuson J.K."/>
            <person name="Henrissat B."/>
            <person name="Mortensen U.H."/>
            <person name="Larsen T.O."/>
            <person name="Devries R.P."/>
            <person name="Grigoriev I.V."/>
            <person name="Machida M."/>
            <person name="Baker S.E."/>
            <person name="Andersen M.R."/>
        </authorList>
    </citation>
    <scope>NUCLEOTIDE SEQUENCE [LARGE SCALE GENOMIC DNA]</scope>
    <source>
        <strain evidence="3 4">CBS 151.66</strain>
    </source>
</reference>
<feature type="transmembrane region" description="Helical" evidence="2">
    <location>
        <begin position="12"/>
        <end position="30"/>
    </location>
</feature>
<evidence type="ECO:0000256" key="2">
    <source>
        <dbReference type="SAM" id="Phobius"/>
    </source>
</evidence>
<keyword evidence="4" id="KW-1185">Reference proteome</keyword>
<dbReference type="EMBL" id="ML732224">
    <property type="protein sequence ID" value="KAB8073571.1"/>
    <property type="molecule type" value="Genomic_DNA"/>
</dbReference>
<proteinExistence type="predicted"/>
<dbReference type="OrthoDB" id="4433128at2759"/>
<dbReference type="AlphaFoldDB" id="A0A5N5WYI8"/>